<dbReference type="SUPFAM" id="SSF75005">
    <property type="entry name" value="Arabinanase/levansucrase/invertase"/>
    <property type="match status" value="1"/>
</dbReference>
<feature type="site" description="Important for catalytic activity, responsible for pKa modulation of the active site Glu and correct orientation of both the proton donor and substrate" evidence="5">
    <location>
        <position position="144"/>
    </location>
</feature>
<evidence type="ECO:0000256" key="1">
    <source>
        <dbReference type="ARBA" id="ARBA00009865"/>
    </source>
</evidence>
<comment type="similarity">
    <text evidence="1 6">Belongs to the glycosyl hydrolase 43 family.</text>
</comment>
<dbReference type="STRING" id="1314781.A0A165L3H4"/>
<proteinExistence type="inferred from homology"/>
<name>A0A165L3H4_EXIGL</name>
<dbReference type="PANTHER" id="PTHR42812:SF16">
    <property type="entry name" value="HYDROLASE, PUTATIVE (AFU_ORTHOLOGUE AFUA_7G06110)-RELATED"/>
    <property type="match status" value="1"/>
</dbReference>
<dbReference type="Pfam" id="PF17851">
    <property type="entry name" value="GH43_C2"/>
    <property type="match status" value="1"/>
</dbReference>
<keyword evidence="10" id="KW-1185">Reference proteome</keyword>
<feature type="signal peptide" evidence="7">
    <location>
        <begin position="1"/>
        <end position="15"/>
    </location>
</feature>
<feature type="active site" description="Proton donor" evidence="4">
    <location>
        <position position="205"/>
    </location>
</feature>
<accession>A0A165L3H4</accession>
<evidence type="ECO:0000313" key="9">
    <source>
        <dbReference type="EMBL" id="KZV97294.1"/>
    </source>
</evidence>
<dbReference type="AlphaFoldDB" id="A0A165L3H4"/>
<dbReference type="PANTHER" id="PTHR42812">
    <property type="entry name" value="BETA-XYLOSIDASE"/>
    <property type="match status" value="1"/>
</dbReference>
<evidence type="ECO:0000313" key="10">
    <source>
        <dbReference type="Proteomes" id="UP000077266"/>
    </source>
</evidence>
<dbReference type="CDD" id="cd18617">
    <property type="entry name" value="GH43_XynB-like"/>
    <property type="match status" value="1"/>
</dbReference>
<evidence type="ECO:0000256" key="2">
    <source>
        <dbReference type="ARBA" id="ARBA00022801"/>
    </source>
</evidence>
<reference evidence="9 10" key="1">
    <citation type="journal article" date="2016" name="Mol. Biol. Evol.">
        <title>Comparative Genomics of Early-Diverging Mushroom-Forming Fungi Provides Insights into the Origins of Lignocellulose Decay Capabilities.</title>
        <authorList>
            <person name="Nagy L.G."/>
            <person name="Riley R."/>
            <person name="Tritt A."/>
            <person name="Adam C."/>
            <person name="Daum C."/>
            <person name="Floudas D."/>
            <person name="Sun H."/>
            <person name="Yadav J.S."/>
            <person name="Pangilinan J."/>
            <person name="Larsson K.H."/>
            <person name="Matsuura K."/>
            <person name="Barry K."/>
            <person name="Labutti K."/>
            <person name="Kuo R."/>
            <person name="Ohm R.A."/>
            <person name="Bhattacharya S.S."/>
            <person name="Shirouzu T."/>
            <person name="Yoshinaga Y."/>
            <person name="Martin F.M."/>
            <person name="Grigoriev I.V."/>
            <person name="Hibbett D.S."/>
        </authorList>
    </citation>
    <scope>NUCLEOTIDE SEQUENCE [LARGE SCALE GENOMIC DNA]</scope>
    <source>
        <strain evidence="9 10">HHB12029</strain>
    </source>
</reference>
<feature type="chain" id="PRO_5012881720" description="Beta-xylosidase C-terminal Concanavalin A-like domain-containing protein" evidence="7">
    <location>
        <begin position="16"/>
        <end position="552"/>
    </location>
</feature>
<evidence type="ECO:0000256" key="6">
    <source>
        <dbReference type="RuleBase" id="RU361187"/>
    </source>
</evidence>
<keyword evidence="3 6" id="KW-0326">Glycosidase</keyword>
<evidence type="ECO:0000256" key="3">
    <source>
        <dbReference type="ARBA" id="ARBA00023295"/>
    </source>
</evidence>
<evidence type="ECO:0000256" key="7">
    <source>
        <dbReference type="SAM" id="SignalP"/>
    </source>
</evidence>
<dbReference type="OrthoDB" id="2139957at2759"/>
<dbReference type="InterPro" id="IPR041542">
    <property type="entry name" value="GH43_C2"/>
</dbReference>
<dbReference type="InParanoid" id="A0A165L3H4"/>
<dbReference type="Gene3D" id="2.60.120.200">
    <property type="match status" value="1"/>
</dbReference>
<dbReference type="SUPFAM" id="SSF49899">
    <property type="entry name" value="Concanavalin A-like lectins/glucanases"/>
    <property type="match status" value="1"/>
</dbReference>
<dbReference type="EMBL" id="KV425932">
    <property type="protein sequence ID" value="KZV97294.1"/>
    <property type="molecule type" value="Genomic_DNA"/>
</dbReference>
<protein>
    <recommendedName>
        <fullName evidence="8">Beta-xylosidase C-terminal Concanavalin A-like domain-containing protein</fullName>
    </recommendedName>
</protein>
<dbReference type="Proteomes" id="UP000077266">
    <property type="component" value="Unassembled WGS sequence"/>
</dbReference>
<feature type="domain" description="Beta-xylosidase C-terminal Concanavalin A-like" evidence="8">
    <location>
        <begin position="353"/>
        <end position="541"/>
    </location>
</feature>
<dbReference type="Pfam" id="PF04616">
    <property type="entry name" value="Glyco_hydro_43"/>
    <property type="match status" value="1"/>
</dbReference>
<dbReference type="Gene3D" id="2.115.10.20">
    <property type="entry name" value="Glycosyl hydrolase domain, family 43"/>
    <property type="match status" value="1"/>
</dbReference>
<sequence length="552" mass="60667">MRLLSLSLCVAVCTALINPILPGWNPDPSILRVGKDYFLATSTFEQFPGHPIYHSTDLVQWKCIGHALSRVSQIPLFGSGGPPDGGIWAPGLRYHKGTFYLATASRFVYGPEAKLMSRPFFVTTQDIFSNVWSDPIYLDSLGYDLDLFWDSNGDVYATWSGINNSVDRIYGIYQHKIDIATGDALTPTTEIYTGILPQNSSARPEGPHLYHIGQYYYLLIAEGGTSAPHRATVARGPTPSGPWTFSPHNPLVYNIGLDPNAAVRWTGHADLVQTPTGEWFGTMLGTRPQGGNESHISLGRETFLYPVTWTQDGWPIANGGKPVTEHIPDVLYDKSPLAPYMNEFKSKKDLSSDTSFYYVRTQYKPFASVASGGGLVLKGNAYNLSDRDAPALLLRRQSAYEETFETRLDAFAPATNWTEAGLSVWYGEFLHHDIGVTLDPAGSGKRVIITRTLTYPTVITYTPLKSASGNVRLRAVAQSTSYTLGFAEGDDEEFTTTATVDAYYVTVPPPNGAFFKGTSFGLYNTGNGRATLVKARFAYWKQIPVVPAVNAQ</sequence>
<organism evidence="9 10">
    <name type="scientific">Exidia glandulosa HHB12029</name>
    <dbReference type="NCBI Taxonomy" id="1314781"/>
    <lineage>
        <taxon>Eukaryota</taxon>
        <taxon>Fungi</taxon>
        <taxon>Dikarya</taxon>
        <taxon>Basidiomycota</taxon>
        <taxon>Agaricomycotina</taxon>
        <taxon>Agaricomycetes</taxon>
        <taxon>Auriculariales</taxon>
        <taxon>Exidiaceae</taxon>
        <taxon>Exidia</taxon>
    </lineage>
</organism>
<gene>
    <name evidence="9" type="ORF">EXIGLDRAFT_832998</name>
</gene>
<dbReference type="GO" id="GO:0004553">
    <property type="term" value="F:hydrolase activity, hydrolyzing O-glycosyl compounds"/>
    <property type="evidence" value="ECO:0007669"/>
    <property type="project" value="InterPro"/>
</dbReference>
<dbReference type="InterPro" id="IPR023296">
    <property type="entry name" value="Glyco_hydro_beta-prop_sf"/>
</dbReference>
<evidence type="ECO:0000256" key="5">
    <source>
        <dbReference type="PIRSR" id="PIRSR606710-2"/>
    </source>
</evidence>
<keyword evidence="2 6" id="KW-0378">Hydrolase</keyword>
<dbReference type="InterPro" id="IPR013320">
    <property type="entry name" value="ConA-like_dom_sf"/>
</dbReference>
<feature type="active site" description="Proton acceptor" evidence="4">
    <location>
        <position position="27"/>
    </location>
</feature>
<evidence type="ECO:0000259" key="8">
    <source>
        <dbReference type="Pfam" id="PF17851"/>
    </source>
</evidence>
<keyword evidence="7" id="KW-0732">Signal</keyword>
<evidence type="ECO:0000256" key="4">
    <source>
        <dbReference type="PIRSR" id="PIRSR606710-1"/>
    </source>
</evidence>
<dbReference type="InterPro" id="IPR006710">
    <property type="entry name" value="Glyco_hydro_43"/>
</dbReference>
<dbReference type="InterPro" id="IPR051795">
    <property type="entry name" value="Glycosyl_Hydrlase_43"/>
</dbReference>
<dbReference type="GO" id="GO:0005975">
    <property type="term" value="P:carbohydrate metabolic process"/>
    <property type="evidence" value="ECO:0007669"/>
    <property type="project" value="InterPro"/>
</dbReference>